<keyword evidence="2 4" id="KW-0378">Hydrolase</keyword>
<evidence type="ECO:0000256" key="2">
    <source>
        <dbReference type="ARBA" id="ARBA00022801"/>
    </source>
</evidence>
<name>K2G520_9BACT</name>
<accession>K2G520</accession>
<protein>
    <submittedName>
        <fullName evidence="4">Hydrolase (HAD superfamily) protein</fullName>
    </submittedName>
</protein>
<dbReference type="GO" id="GO:0002953">
    <property type="term" value="F:5'-deoxynucleotidase activity"/>
    <property type="evidence" value="ECO:0007669"/>
    <property type="project" value="InterPro"/>
</dbReference>
<sequence>MNDMQKLFGFIQFLEKSKKTMRYADSDTVINRDNLASHTWQAMLMNYIAAENPEFGVDPIRVIKLTLVHDLPEILTGNDDYKNFFLWLSNRDDKYRIWAEIIRKITSELPEESGRELLGLWDEYWSWLTREAIFVKAAEKMESMSFLIYHWASYIDIPEKAPAHPRKAMSDFPLLKGYHKWFNWKLKELYLESGIEWKDEYDVSWESEAFKIFDKIFDFFQMAQKLKETLRYDSSPLIIEKDTAAEHIYRLVFMVFIVQMTLKLEIDLDKALKIAIFHEIYWAMTWDIDNIRIYTCEMTKEEKLSNEISAMEKIREMLPSSLGEEIYGYWQEYSNGESKEAKFVKSLDRLESISHLLYHTHTNFDEADMIAIYCDKAFRETPELNPLLKILKSWLKKEYVLKWWQWKEEYDLI</sequence>
<proteinExistence type="predicted"/>
<keyword evidence="1" id="KW-0479">Metal-binding</keyword>
<dbReference type="GO" id="GO:0046872">
    <property type="term" value="F:metal ion binding"/>
    <property type="evidence" value="ECO:0007669"/>
    <property type="project" value="UniProtKB-KW"/>
</dbReference>
<dbReference type="EMBL" id="AMFJ01000181">
    <property type="protein sequence ID" value="EKE29407.1"/>
    <property type="molecule type" value="Genomic_DNA"/>
</dbReference>
<dbReference type="InterPro" id="IPR006674">
    <property type="entry name" value="HD_domain"/>
</dbReference>
<dbReference type="GO" id="GO:0005737">
    <property type="term" value="C:cytoplasm"/>
    <property type="evidence" value="ECO:0007669"/>
    <property type="project" value="TreeGrafter"/>
</dbReference>
<evidence type="ECO:0000313" key="4">
    <source>
        <dbReference type="EMBL" id="EKE29407.1"/>
    </source>
</evidence>
<dbReference type="Gene3D" id="1.10.3210.10">
    <property type="entry name" value="Hypothetical protein af1432"/>
    <property type="match status" value="2"/>
</dbReference>
<feature type="domain" description="HD" evidence="3">
    <location>
        <begin position="224"/>
        <end position="362"/>
    </location>
</feature>
<dbReference type="PANTHER" id="PTHR11845">
    <property type="entry name" value="5'-DEOXYNUCLEOTIDASE HDDC2"/>
    <property type="match status" value="1"/>
</dbReference>
<dbReference type="Pfam" id="PF13023">
    <property type="entry name" value="HD_3"/>
    <property type="match status" value="2"/>
</dbReference>
<comment type="caution">
    <text evidence="4">The sequence shown here is derived from an EMBL/GenBank/DDBJ whole genome shotgun (WGS) entry which is preliminary data.</text>
</comment>
<evidence type="ECO:0000256" key="1">
    <source>
        <dbReference type="ARBA" id="ARBA00022723"/>
    </source>
</evidence>
<reference evidence="4" key="1">
    <citation type="journal article" date="2012" name="Science">
        <title>Fermentation, hydrogen, and sulfur metabolism in multiple uncultivated bacterial phyla.</title>
        <authorList>
            <person name="Wrighton K.C."/>
            <person name="Thomas B.C."/>
            <person name="Sharon I."/>
            <person name="Miller C.S."/>
            <person name="Castelle C.J."/>
            <person name="VerBerkmoes N.C."/>
            <person name="Wilkins M.J."/>
            <person name="Hettich R.L."/>
            <person name="Lipton M.S."/>
            <person name="Williams K.H."/>
            <person name="Long P.E."/>
            <person name="Banfield J.F."/>
        </authorList>
    </citation>
    <scope>NUCLEOTIDE SEQUENCE [LARGE SCALE GENOMIC DNA]</scope>
</reference>
<dbReference type="AlphaFoldDB" id="K2G520"/>
<dbReference type="SUPFAM" id="SSF109604">
    <property type="entry name" value="HD-domain/PDEase-like"/>
    <property type="match status" value="2"/>
</dbReference>
<evidence type="ECO:0000259" key="3">
    <source>
        <dbReference type="Pfam" id="PF13023"/>
    </source>
</evidence>
<gene>
    <name evidence="4" type="ORF">ACD_2C00181G0015</name>
</gene>
<feature type="domain" description="HD" evidence="3">
    <location>
        <begin position="15"/>
        <end position="144"/>
    </location>
</feature>
<dbReference type="InterPro" id="IPR039356">
    <property type="entry name" value="YfbR/HDDC2"/>
</dbReference>
<organism evidence="4">
    <name type="scientific">uncultured bacterium</name>
    <name type="common">gcode 4</name>
    <dbReference type="NCBI Taxonomy" id="1234023"/>
    <lineage>
        <taxon>Bacteria</taxon>
        <taxon>environmental samples</taxon>
    </lineage>
</organism>
<dbReference type="PANTHER" id="PTHR11845:SF13">
    <property type="entry name" value="5'-DEOXYNUCLEOTIDASE HDDC2"/>
    <property type="match status" value="1"/>
</dbReference>